<protein>
    <recommendedName>
        <fullName evidence="4">Yip1 domain-containing protein</fullName>
    </recommendedName>
</protein>
<sequence length="197" mass="22067">MSLMQLCWDLIWSPRSKGIPYVVENGTFNQGLKLMLSLFGIMLGISFVENIAVFLLTPVSLAYVIGVLFGYILMWAFFKGFWLVLAYLYVKNVSNRELTFKQTFTAVSYAVAFDFPLAILGLVNSLLIIALNLMHFGYVAYLLENFIGIALLVIALYYMLCSLGLYRKMLGTSSAHIIFIGIVYIAILLVTAIALRA</sequence>
<dbReference type="RefSeq" id="WP_105092912.1">
    <property type="nucleotide sequence ID" value="NZ_PPDF01000008.1"/>
</dbReference>
<keyword evidence="1" id="KW-0812">Transmembrane</keyword>
<dbReference type="EMBL" id="PPDF01000008">
    <property type="protein sequence ID" value="PQL25525.1"/>
    <property type="molecule type" value="Genomic_DNA"/>
</dbReference>
<gene>
    <name evidence="2" type="ORF">VTHSUH11_05460</name>
</gene>
<proteinExistence type="predicted"/>
<evidence type="ECO:0000313" key="3">
    <source>
        <dbReference type="Proteomes" id="UP000238877"/>
    </source>
</evidence>
<dbReference type="AlphaFoldDB" id="A0A2S7ZQQ4"/>
<feature type="transmembrane region" description="Helical" evidence="1">
    <location>
        <begin position="34"/>
        <end position="56"/>
    </location>
</feature>
<feature type="transmembrane region" description="Helical" evidence="1">
    <location>
        <begin position="177"/>
        <end position="195"/>
    </location>
</feature>
<feature type="transmembrane region" description="Helical" evidence="1">
    <location>
        <begin position="62"/>
        <end position="90"/>
    </location>
</feature>
<feature type="transmembrane region" description="Helical" evidence="1">
    <location>
        <begin position="111"/>
        <end position="134"/>
    </location>
</feature>
<name>A0A2S7ZQQ4_9FIRM</name>
<evidence type="ECO:0008006" key="4">
    <source>
        <dbReference type="Google" id="ProtNLM"/>
    </source>
</evidence>
<organism evidence="2 3">
    <name type="scientific">Veillonella tobetsuensis</name>
    <dbReference type="NCBI Taxonomy" id="1110546"/>
    <lineage>
        <taxon>Bacteria</taxon>
        <taxon>Bacillati</taxon>
        <taxon>Bacillota</taxon>
        <taxon>Negativicutes</taxon>
        <taxon>Veillonellales</taxon>
        <taxon>Veillonellaceae</taxon>
        <taxon>Veillonella</taxon>
    </lineage>
</organism>
<comment type="caution">
    <text evidence="2">The sequence shown here is derived from an EMBL/GenBank/DDBJ whole genome shotgun (WGS) entry which is preliminary data.</text>
</comment>
<evidence type="ECO:0000313" key="2">
    <source>
        <dbReference type="EMBL" id="PQL25525.1"/>
    </source>
</evidence>
<reference evidence="2 3" key="1">
    <citation type="submission" date="2018-01" db="EMBL/GenBank/DDBJ databases">
        <title>Draft genome sequences of clinical isolates and type strains of oral Veillonella including Veillonella infantum sp., nov.</title>
        <authorList>
            <person name="Mashima I."/>
            <person name="Liao Y.-C."/>
            <person name="Sabharwal A."/>
            <person name="Haase E.M."/>
            <person name="Nakazawa F."/>
            <person name="Scannapieco F.A."/>
        </authorList>
    </citation>
    <scope>NUCLEOTIDE SEQUENCE [LARGE SCALE GENOMIC DNA]</scope>
    <source>
        <strain evidence="2 3">Y6</strain>
    </source>
</reference>
<feature type="transmembrane region" description="Helical" evidence="1">
    <location>
        <begin position="146"/>
        <end position="165"/>
    </location>
</feature>
<keyword evidence="1" id="KW-0472">Membrane</keyword>
<accession>A0A2S7ZQQ4</accession>
<dbReference type="Proteomes" id="UP000238877">
    <property type="component" value="Unassembled WGS sequence"/>
</dbReference>
<evidence type="ECO:0000256" key="1">
    <source>
        <dbReference type="SAM" id="Phobius"/>
    </source>
</evidence>
<keyword evidence="1" id="KW-1133">Transmembrane helix</keyword>